<dbReference type="Proteomes" id="UP000000262">
    <property type="component" value="Chromosome"/>
</dbReference>
<keyword evidence="2" id="KW-1185">Reference proteome</keyword>
<dbReference type="AlphaFoldDB" id="A8A8J6"/>
<gene>
    <name evidence="1" type="ordered locus">Igni_0064</name>
</gene>
<proteinExistence type="predicted"/>
<dbReference type="eggNOG" id="arCOG01175">
    <property type="taxonomic scope" value="Archaea"/>
</dbReference>
<dbReference type="Gene3D" id="3.40.50.300">
    <property type="entry name" value="P-loop containing nucleotide triphosphate hydrolases"/>
    <property type="match status" value="1"/>
</dbReference>
<dbReference type="InterPro" id="IPR027417">
    <property type="entry name" value="P-loop_NTPase"/>
</dbReference>
<dbReference type="KEGG" id="iho:Igni_0064"/>
<dbReference type="RefSeq" id="WP_011998100.1">
    <property type="nucleotide sequence ID" value="NC_009776.1"/>
</dbReference>
<dbReference type="HOGENOM" id="CLU_1292023_0_0_2"/>
<evidence type="ECO:0008006" key="3">
    <source>
        <dbReference type="Google" id="ProtNLM"/>
    </source>
</evidence>
<dbReference type="STRING" id="453591.Igni_0064"/>
<reference evidence="1 2" key="1">
    <citation type="journal article" date="2008" name="Genome Biol.">
        <title>A genomic analysis of the archaeal system Ignicoccus hospitalis-Nanoarchaeum equitans.</title>
        <authorList>
            <person name="Podar M."/>
            <person name="Anderson I."/>
            <person name="Makarova K.S."/>
            <person name="Elkins J.G."/>
            <person name="Ivanova N."/>
            <person name="Wall M.A."/>
            <person name="Lykidis A."/>
            <person name="Mavromatis K."/>
            <person name="Sun H."/>
            <person name="Hudson M.E."/>
            <person name="Chen W."/>
            <person name="Deciu C."/>
            <person name="Hutchison D."/>
            <person name="Eads J.R."/>
            <person name="Anderson A."/>
            <person name="Fernandes F."/>
            <person name="Szeto E."/>
            <person name="Lapidus A."/>
            <person name="Kyrpides N.C."/>
            <person name="Saier M.H.Jr."/>
            <person name="Richardson P.M."/>
            <person name="Rachel R."/>
            <person name="Huber H."/>
            <person name="Eisen J.A."/>
            <person name="Koonin E.V."/>
            <person name="Keller M."/>
            <person name="Stetter K.O."/>
        </authorList>
    </citation>
    <scope>NUCLEOTIDE SEQUENCE [LARGE SCALE GENOMIC DNA]</scope>
    <source>
        <strain evidence="2">KIN4/I / DSM 18386 / JCM 14125</strain>
    </source>
</reference>
<evidence type="ECO:0000313" key="1">
    <source>
        <dbReference type="EMBL" id="ABU81248.1"/>
    </source>
</evidence>
<name>A8A8J6_IGNH4</name>
<evidence type="ECO:0000313" key="2">
    <source>
        <dbReference type="Proteomes" id="UP000000262"/>
    </source>
</evidence>
<dbReference type="OrthoDB" id="377952at2157"/>
<sequence length="213" mass="24158">MAIHARAIRLGIPVFDDRVGNVSLGSLEVLVGDKDSYVHLFNYLIAKAWVDRGERVAFVIDKGFVNVHRVVAESFGIDAMGLEESNMWKYEEVDNSDDAMTKAIELFANFALVLVDATSWFDPDLTLLHRTISTLINSNSIMVITLIDERVKPEALGILEANAEYVVRFETYWANLRVERIMKLCRSRHPTNPFAAYYSVTSDGIEIEELKRL</sequence>
<dbReference type="GeneID" id="5561706"/>
<accession>A8A8J6</accession>
<dbReference type="EMBL" id="CP000816">
    <property type="protein sequence ID" value="ABU81248.1"/>
    <property type="molecule type" value="Genomic_DNA"/>
</dbReference>
<organism evidence="1 2">
    <name type="scientific">Ignicoccus hospitalis (strain KIN4/I / DSM 18386 / JCM 14125)</name>
    <dbReference type="NCBI Taxonomy" id="453591"/>
    <lineage>
        <taxon>Archaea</taxon>
        <taxon>Thermoproteota</taxon>
        <taxon>Thermoprotei</taxon>
        <taxon>Desulfurococcales</taxon>
        <taxon>Desulfurococcaceae</taxon>
        <taxon>Ignicoccus</taxon>
    </lineage>
</organism>
<protein>
    <recommendedName>
        <fullName evidence="3">KaiC-like domain-containing protein</fullName>
    </recommendedName>
</protein>